<evidence type="ECO:0000256" key="3">
    <source>
        <dbReference type="ARBA" id="ARBA00023157"/>
    </source>
</evidence>
<feature type="transmembrane region" description="Helical" evidence="6">
    <location>
        <begin position="220"/>
        <end position="240"/>
    </location>
</feature>
<evidence type="ECO:0000256" key="2">
    <source>
        <dbReference type="ARBA" id="ARBA00022737"/>
    </source>
</evidence>
<evidence type="ECO:0000256" key="6">
    <source>
        <dbReference type="SAM" id="Phobius"/>
    </source>
</evidence>
<accession>A0A9N8HQK5</accession>
<feature type="transmembrane region" description="Helical" evidence="6">
    <location>
        <begin position="100"/>
        <end position="121"/>
    </location>
</feature>
<dbReference type="InterPro" id="IPR000742">
    <property type="entry name" value="EGF"/>
</dbReference>
<dbReference type="Gene3D" id="2.10.25.10">
    <property type="entry name" value="Laminin"/>
    <property type="match status" value="1"/>
</dbReference>
<keyword evidence="6" id="KW-0812">Transmembrane</keyword>
<feature type="domain" description="EGF-like" evidence="7">
    <location>
        <begin position="735"/>
        <end position="778"/>
    </location>
</feature>
<keyword evidence="1 4" id="KW-0245">EGF-like domain</keyword>
<keyword evidence="6" id="KW-1133">Transmembrane helix</keyword>
<evidence type="ECO:0000259" key="7">
    <source>
        <dbReference type="PROSITE" id="PS50026"/>
    </source>
</evidence>
<dbReference type="Proteomes" id="UP001153069">
    <property type="component" value="Unassembled WGS sequence"/>
</dbReference>
<comment type="caution">
    <text evidence="4">Lacks conserved residue(s) required for the propagation of feature annotation.</text>
</comment>
<feature type="disulfide bond" evidence="4">
    <location>
        <begin position="805"/>
        <end position="814"/>
    </location>
</feature>
<evidence type="ECO:0000256" key="1">
    <source>
        <dbReference type="ARBA" id="ARBA00022536"/>
    </source>
</evidence>
<reference evidence="8" key="1">
    <citation type="submission" date="2020-06" db="EMBL/GenBank/DDBJ databases">
        <authorList>
            <consortium name="Plant Systems Biology data submission"/>
        </authorList>
    </citation>
    <scope>NUCLEOTIDE SEQUENCE</scope>
    <source>
        <strain evidence="8">D6</strain>
    </source>
</reference>
<organism evidence="8 9">
    <name type="scientific">Seminavis robusta</name>
    <dbReference type="NCBI Taxonomy" id="568900"/>
    <lineage>
        <taxon>Eukaryota</taxon>
        <taxon>Sar</taxon>
        <taxon>Stramenopiles</taxon>
        <taxon>Ochrophyta</taxon>
        <taxon>Bacillariophyta</taxon>
        <taxon>Bacillariophyceae</taxon>
        <taxon>Bacillariophycidae</taxon>
        <taxon>Naviculales</taxon>
        <taxon>Naviculaceae</taxon>
        <taxon>Seminavis</taxon>
    </lineage>
</organism>
<dbReference type="SMART" id="SM00181">
    <property type="entry name" value="EGF"/>
    <property type="match status" value="3"/>
</dbReference>
<proteinExistence type="predicted"/>
<keyword evidence="2" id="KW-0677">Repeat</keyword>
<dbReference type="PROSITE" id="PS01186">
    <property type="entry name" value="EGF_2"/>
    <property type="match status" value="2"/>
</dbReference>
<evidence type="ECO:0000256" key="4">
    <source>
        <dbReference type="PROSITE-ProRule" id="PRU00076"/>
    </source>
</evidence>
<feature type="disulfide bond" evidence="4">
    <location>
        <begin position="768"/>
        <end position="777"/>
    </location>
</feature>
<keyword evidence="6" id="KW-0472">Membrane</keyword>
<dbReference type="CDD" id="cd00054">
    <property type="entry name" value="EGF_CA"/>
    <property type="match status" value="1"/>
</dbReference>
<protein>
    <recommendedName>
        <fullName evidence="7">EGF-like domain-containing protein</fullName>
    </recommendedName>
</protein>
<sequence>MTTSTTSKAYASGASVRSREGSSVRFSLRPREDSMAFAASTSNDDDDNNDNEHRQEQSLEKYGDDLELGSMGDDDHEEEETVPMTEDVYSLLTVSNWGGASFWFSLLIIFLQQSTILLTLLDLMGTSVNVKVDRDNPFRIPPGVSKEVTFAQGASMLLTVATGTNFLIGLEKFTASIGADNHTNQRIIQAIFAIQQLDATRDSVKAATWMWMWKYHLSTFLQLVAGVGMIVVGFIMNMQATSVLGLMLNFAALQFIGEIQDVAFWVAKQGFVSMWVEQTTHLVEMVQLPAPRNLRKDSRFWHPSLIKRAVYAVVTIGLLVGYALLVRQQATGQFLCQNLFVQFGDDFRPELSALSGEYQQHPTQLIAGRVVYYAATSGARFAYCASLQVWTFKGGSFDLQFAQGHDSQVTQVDPENDDPCLFYWAKSQTTETYDLTQTMATPWTVWDMYTNQTHLPIDWMTLFCLDCNAGRTCSNHGTCRANRCDCNWGRFGLHCEYALPCTALELDQRTPPFPHVLNKHGEGRTLPSSSYVLLRDDKGIPVVVYNKPVYVSSPQQQQRTLQQLHHRVMSDDVGNETISLMTAMVEEEEEQVANGLLLSQPQQFDYNDEQEGPIQDLLLFTGRRWGLAQTIDEHGKSTVPTYRSELVRFLRNDRFLAIFSGFDFHMMSSSVDIGTPTDFVTPIEISWYKTRTWLTLAATESNSSNGNLKTRLDLYRYDPTQPLDTVLLCAWCQSAFNPCLNEGFCEGQDDTPQNNDGQDDGGGGQCICKTGFGGYLCEHEQACTDTGASCFQNATCNESTGDCNCPLGYEGRLCQYDEEPLRSEL</sequence>
<feature type="compositionally biased region" description="Basic and acidic residues" evidence="5">
    <location>
        <begin position="50"/>
        <end position="64"/>
    </location>
</feature>
<evidence type="ECO:0000256" key="5">
    <source>
        <dbReference type="SAM" id="MobiDB-lite"/>
    </source>
</evidence>
<dbReference type="PROSITE" id="PS50026">
    <property type="entry name" value="EGF_3"/>
    <property type="match status" value="2"/>
</dbReference>
<name>A0A9N8HQK5_9STRA</name>
<dbReference type="PROSITE" id="PS00022">
    <property type="entry name" value="EGF_1"/>
    <property type="match status" value="2"/>
</dbReference>
<feature type="region of interest" description="Disordered" evidence="5">
    <location>
        <begin position="1"/>
        <end position="79"/>
    </location>
</feature>
<evidence type="ECO:0000313" key="8">
    <source>
        <dbReference type="EMBL" id="CAB9519163.1"/>
    </source>
</evidence>
<dbReference type="OrthoDB" id="112528at2759"/>
<keyword evidence="3 4" id="KW-1015">Disulfide bond</keyword>
<evidence type="ECO:0000313" key="9">
    <source>
        <dbReference type="Proteomes" id="UP001153069"/>
    </source>
</evidence>
<feature type="transmembrane region" description="Helical" evidence="6">
    <location>
        <begin position="305"/>
        <end position="325"/>
    </location>
</feature>
<gene>
    <name evidence="8" type="ORF">SEMRO_994_G229010.5</name>
</gene>
<comment type="caution">
    <text evidence="8">The sequence shown here is derived from an EMBL/GenBank/DDBJ whole genome shotgun (WGS) entry which is preliminary data.</text>
</comment>
<keyword evidence="9" id="KW-1185">Reference proteome</keyword>
<dbReference type="InterPro" id="IPR051022">
    <property type="entry name" value="Notch_Cell-Fate_Det"/>
</dbReference>
<dbReference type="AlphaFoldDB" id="A0A9N8HQK5"/>
<dbReference type="PANTHER" id="PTHR24049">
    <property type="entry name" value="CRUMBS FAMILY MEMBER"/>
    <property type="match status" value="1"/>
</dbReference>
<feature type="domain" description="EGF-like" evidence="7">
    <location>
        <begin position="779"/>
        <end position="815"/>
    </location>
</feature>
<dbReference type="EMBL" id="CAICTM010000992">
    <property type="protein sequence ID" value="CAB9519163.1"/>
    <property type="molecule type" value="Genomic_DNA"/>
</dbReference>